<dbReference type="Pfam" id="PF00583">
    <property type="entry name" value="Acetyltransf_1"/>
    <property type="match status" value="1"/>
</dbReference>
<dbReference type="PANTHER" id="PTHR43626:SF1">
    <property type="entry name" value="GCN5-RELATED N-ACETYLTRANSFERASE 1, CHLOROPLASTIC"/>
    <property type="match status" value="1"/>
</dbReference>
<feature type="domain" description="N-acetyltransferase" evidence="6">
    <location>
        <begin position="58"/>
        <end position="198"/>
    </location>
</feature>
<name>A0A835RGW7_VANPL</name>
<accession>A0A835RGW7</accession>
<evidence type="ECO:0000256" key="2">
    <source>
        <dbReference type="ARBA" id="ARBA00023315"/>
    </source>
</evidence>
<evidence type="ECO:0000313" key="7">
    <source>
        <dbReference type="EMBL" id="KAG0491901.1"/>
    </source>
</evidence>
<dbReference type="InterPro" id="IPR045039">
    <property type="entry name" value="NSI-like"/>
</dbReference>
<dbReference type="Gene3D" id="3.40.630.30">
    <property type="match status" value="1"/>
</dbReference>
<sequence length="223" mass="24556">MHAYGHLRHSHCFFPSIPPPAGDAIPKHASPICCTAEYRSNPNLPFSMSDDELAARGLRVRRSAAGLDPEALNSVFARVGFPRREASRIRAALDHTDAVVWIEEEAGRGKGAPVAFARATGDGVFNAVVWDVVVEPEVQGTGLGRAVMERLVADLRARGIRNIALYAEPRVVGFYRPLGFAADPDGIKGMVYSRRTKKTRMEKQSLVCEKFDESIQHFDLIDN</sequence>
<dbReference type="OrthoDB" id="10254627at2759"/>
<gene>
    <name evidence="7" type="ORF">HPP92_005299</name>
</gene>
<proteinExistence type="predicted"/>
<keyword evidence="1" id="KW-0808">Transferase</keyword>
<reference evidence="7 8" key="1">
    <citation type="journal article" date="2020" name="Nat. Food">
        <title>A phased Vanilla planifolia genome enables genetic improvement of flavour and production.</title>
        <authorList>
            <person name="Hasing T."/>
            <person name="Tang H."/>
            <person name="Brym M."/>
            <person name="Khazi F."/>
            <person name="Huang T."/>
            <person name="Chambers A.H."/>
        </authorList>
    </citation>
    <scope>NUCLEOTIDE SEQUENCE [LARGE SCALE GENOMIC DNA]</scope>
    <source>
        <tissue evidence="7">Leaf</tissue>
    </source>
</reference>
<dbReference type="EMBL" id="JADCNL010000002">
    <property type="protein sequence ID" value="KAG0491901.1"/>
    <property type="molecule type" value="Genomic_DNA"/>
</dbReference>
<dbReference type="Proteomes" id="UP000636800">
    <property type="component" value="Chromosome 2"/>
</dbReference>
<evidence type="ECO:0000256" key="5">
    <source>
        <dbReference type="ARBA" id="ARBA00043260"/>
    </source>
</evidence>
<protein>
    <recommendedName>
        <fullName evidence="4">aralkylamine N-acetyltransferase</fullName>
        <ecNumber evidence="4">2.3.1.87</ecNumber>
    </recommendedName>
</protein>
<dbReference type="SUPFAM" id="SSF55729">
    <property type="entry name" value="Acyl-CoA N-acyltransferases (Nat)"/>
    <property type="match status" value="1"/>
</dbReference>
<evidence type="ECO:0000259" key="6">
    <source>
        <dbReference type="PROSITE" id="PS51186"/>
    </source>
</evidence>
<evidence type="ECO:0000313" key="8">
    <source>
        <dbReference type="Proteomes" id="UP000636800"/>
    </source>
</evidence>
<dbReference type="InterPro" id="IPR000182">
    <property type="entry name" value="GNAT_dom"/>
</dbReference>
<dbReference type="GO" id="GO:0005737">
    <property type="term" value="C:cytoplasm"/>
    <property type="evidence" value="ECO:0007669"/>
    <property type="project" value="UniProtKB-ARBA"/>
</dbReference>
<dbReference type="GO" id="GO:0030187">
    <property type="term" value="P:melatonin biosynthetic process"/>
    <property type="evidence" value="ECO:0007669"/>
    <property type="project" value="UniProtKB-KW"/>
</dbReference>
<organism evidence="7 8">
    <name type="scientific">Vanilla planifolia</name>
    <name type="common">Vanilla</name>
    <dbReference type="NCBI Taxonomy" id="51239"/>
    <lineage>
        <taxon>Eukaryota</taxon>
        <taxon>Viridiplantae</taxon>
        <taxon>Streptophyta</taxon>
        <taxon>Embryophyta</taxon>
        <taxon>Tracheophyta</taxon>
        <taxon>Spermatophyta</taxon>
        <taxon>Magnoliopsida</taxon>
        <taxon>Liliopsida</taxon>
        <taxon>Asparagales</taxon>
        <taxon>Orchidaceae</taxon>
        <taxon>Vanilloideae</taxon>
        <taxon>Vanilleae</taxon>
        <taxon>Vanilla</taxon>
    </lineage>
</organism>
<dbReference type="PANTHER" id="PTHR43626">
    <property type="entry name" value="ACYL-COA N-ACYLTRANSFERASE"/>
    <property type="match status" value="1"/>
</dbReference>
<comment type="caution">
    <text evidence="7">The sequence shown here is derived from an EMBL/GenBank/DDBJ whole genome shotgun (WGS) entry which is preliminary data.</text>
</comment>
<dbReference type="InterPro" id="IPR016181">
    <property type="entry name" value="Acyl_CoA_acyltransferase"/>
</dbReference>
<keyword evidence="8" id="KW-1185">Reference proteome</keyword>
<evidence type="ECO:0000256" key="3">
    <source>
        <dbReference type="ARBA" id="ARBA00037926"/>
    </source>
</evidence>
<dbReference type="EC" id="2.3.1.87" evidence="4"/>
<dbReference type="CDD" id="cd04301">
    <property type="entry name" value="NAT_SF"/>
    <property type="match status" value="1"/>
</dbReference>
<keyword evidence="2" id="KW-0012">Acyltransferase</keyword>
<dbReference type="GO" id="GO:0004059">
    <property type="term" value="F:aralkylamine N-acetyltransferase activity"/>
    <property type="evidence" value="ECO:0007669"/>
    <property type="project" value="UniProtKB-EC"/>
</dbReference>
<dbReference type="PROSITE" id="PS51186">
    <property type="entry name" value="GNAT"/>
    <property type="match status" value="1"/>
</dbReference>
<comment type="pathway">
    <text evidence="3">Aromatic compound metabolism; melatonin biosynthesis; melatonin from serotonin: step 1/2.</text>
</comment>
<evidence type="ECO:0000256" key="1">
    <source>
        <dbReference type="ARBA" id="ARBA00022679"/>
    </source>
</evidence>
<keyword evidence="5" id="KW-0471">Melatonin biosynthesis</keyword>
<dbReference type="FunFam" id="3.40.630.30:FF:000059">
    <property type="entry name" value="Putative acetyltransferase NSI"/>
    <property type="match status" value="1"/>
</dbReference>
<evidence type="ECO:0000256" key="4">
    <source>
        <dbReference type="ARBA" id="ARBA00039114"/>
    </source>
</evidence>
<dbReference type="AlphaFoldDB" id="A0A835RGW7"/>